<evidence type="ECO:0000313" key="3">
    <source>
        <dbReference type="Proteomes" id="UP001281447"/>
    </source>
</evidence>
<dbReference type="SUPFAM" id="SSF47413">
    <property type="entry name" value="lambda repressor-like DNA-binding domains"/>
    <property type="match status" value="1"/>
</dbReference>
<dbReference type="Pfam" id="PF01381">
    <property type="entry name" value="HTH_3"/>
    <property type="match status" value="1"/>
</dbReference>
<comment type="caution">
    <text evidence="2">The sequence shown here is derived from an EMBL/GenBank/DDBJ whole genome shotgun (WGS) entry which is preliminary data.</text>
</comment>
<name>A0ABU5CBW1_9BACI</name>
<reference evidence="2 3" key="1">
    <citation type="submission" date="2023-10" db="EMBL/GenBank/DDBJ databases">
        <title>Virgibacillus halophilus 5B73C genome.</title>
        <authorList>
            <person name="Miliotis G."/>
            <person name="Sengupta P."/>
            <person name="Hameed A."/>
            <person name="Chuvochina M."/>
            <person name="Mcdonagh F."/>
            <person name="Simpson A.C."/>
            <person name="Singh N.K."/>
            <person name="Rekha P.D."/>
            <person name="Raman K."/>
            <person name="Hugenholtz P."/>
            <person name="Venkateswaran K."/>
        </authorList>
    </citation>
    <scope>NUCLEOTIDE SEQUENCE [LARGE SCALE GENOMIC DNA]</scope>
    <source>
        <strain evidence="2 3">5B73C</strain>
    </source>
</reference>
<dbReference type="SMART" id="SM00530">
    <property type="entry name" value="HTH_XRE"/>
    <property type="match status" value="1"/>
</dbReference>
<proteinExistence type="predicted"/>
<dbReference type="InterPro" id="IPR001387">
    <property type="entry name" value="Cro/C1-type_HTH"/>
</dbReference>
<dbReference type="PROSITE" id="PS50943">
    <property type="entry name" value="HTH_CROC1"/>
    <property type="match status" value="1"/>
</dbReference>
<protein>
    <submittedName>
        <fullName evidence="2">Helix-turn-helix transcriptional regulator</fullName>
    </submittedName>
</protein>
<gene>
    <name evidence="2" type="ORF">RWE15_24075</name>
</gene>
<evidence type="ECO:0000313" key="2">
    <source>
        <dbReference type="EMBL" id="MDY0396815.1"/>
    </source>
</evidence>
<sequence>MNKIQLKEILVNARKDKNLTQNQVALCTDKDISRQYYGMIENGERRPSVEVAKAISVVLDIPWTIFF</sequence>
<dbReference type="EMBL" id="JAWDIP010000004">
    <property type="protein sequence ID" value="MDY0396815.1"/>
    <property type="molecule type" value="Genomic_DNA"/>
</dbReference>
<evidence type="ECO:0000259" key="1">
    <source>
        <dbReference type="PROSITE" id="PS50943"/>
    </source>
</evidence>
<dbReference type="CDD" id="cd00093">
    <property type="entry name" value="HTH_XRE"/>
    <property type="match status" value="1"/>
</dbReference>
<accession>A0ABU5CBW1</accession>
<dbReference type="Gene3D" id="1.10.260.40">
    <property type="entry name" value="lambda repressor-like DNA-binding domains"/>
    <property type="match status" value="1"/>
</dbReference>
<keyword evidence="3" id="KW-1185">Reference proteome</keyword>
<dbReference type="Proteomes" id="UP001281447">
    <property type="component" value="Unassembled WGS sequence"/>
</dbReference>
<organism evidence="2 3">
    <name type="scientific">Tigheibacillus halophilus</name>
    <dbReference type="NCBI Taxonomy" id="361280"/>
    <lineage>
        <taxon>Bacteria</taxon>
        <taxon>Bacillati</taxon>
        <taxon>Bacillota</taxon>
        <taxon>Bacilli</taxon>
        <taxon>Bacillales</taxon>
        <taxon>Bacillaceae</taxon>
        <taxon>Tigheibacillus</taxon>
    </lineage>
</organism>
<feature type="domain" description="HTH cro/C1-type" evidence="1">
    <location>
        <begin position="10"/>
        <end position="66"/>
    </location>
</feature>
<dbReference type="InterPro" id="IPR010982">
    <property type="entry name" value="Lambda_DNA-bd_dom_sf"/>
</dbReference>